<keyword evidence="1" id="KW-0732">Signal</keyword>
<dbReference type="AlphaFoldDB" id="A0A6B3LXJ3"/>
<comment type="caution">
    <text evidence="2">The sequence shown here is derived from an EMBL/GenBank/DDBJ whole genome shotgun (WGS) entry which is preliminary data.</text>
</comment>
<feature type="signal peptide" evidence="1">
    <location>
        <begin position="1"/>
        <end position="20"/>
    </location>
</feature>
<name>A0A6B3LXJ3_9BACT</name>
<evidence type="ECO:0000256" key="1">
    <source>
        <dbReference type="SAM" id="SignalP"/>
    </source>
</evidence>
<dbReference type="EMBL" id="JAAGWD010000004">
    <property type="protein sequence ID" value="NEM98191.1"/>
    <property type="molecule type" value="Genomic_DNA"/>
</dbReference>
<dbReference type="RefSeq" id="WP_163915078.1">
    <property type="nucleotide sequence ID" value="NZ_JAAGWD010000004.1"/>
</dbReference>
<dbReference type="PROSITE" id="PS51257">
    <property type="entry name" value="PROKAR_LIPOPROTEIN"/>
    <property type="match status" value="1"/>
</dbReference>
<keyword evidence="3" id="KW-1185">Reference proteome</keyword>
<gene>
    <name evidence="2" type="ORF">GXP69_10825</name>
</gene>
<organism evidence="2 3">
    <name type="scientific">Pontibacter burrus</name>
    <dbReference type="NCBI Taxonomy" id="2704466"/>
    <lineage>
        <taxon>Bacteria</taxon>
        <taxon>Pseudomonadati</taxon>
        <taxon>Bacteroidota</taxon>
        <taxon>Cytophagia</taxon>
        <taxon>Cytophagales</taxon>
        <taxon>Hymenobacteraceae</taxon>
        <taxon>Pontibacter</taxon>
    </lineage>
</organism>
<accession>A0A6B3LXJ3</accession>
<evidence type="ECO:0000313" key="3">
    <source>
        <dbReference type="Proteomes" id="UP000474777"/>
    </source>
</evidence>
<feature type="chain" id="PRO_5025354667" evidence="1">
    <location>
        <begin position="21"/>
        <end position="355"/>
    </location>
</feature>
<proteinExistence type="predicted"/>
<reference evidence="2 3" key="1">
    <citation type="submission" date="2020-02" db="EMBL/GenBank/DDBJ databases">
        <authorList>
            <person name="Kim M.K."/>
        </authorList>
    </citation>
    <scope>NUCLEOTIDE SEQUENCE [LARGE SCALE GENOMIC DNA]</scope>
    <source>
        <strain evidence="2 3">BT327</strain>
    </source>
</reference>
<protein>
    <submittedName>
        <fullName evidence="2">Uncharacterized protein</fullName>
    </submittedName>
</protein>
<dbReference type="Proteomes" id="UP000474777">
    <property type="component" value="Unassembled WGS sequence"/>
</dbReference>
<sequence>MKKLKLSLLFIAALFLYSCSDDETIFADRESGRSGKATVCDNLTFENEKAGTYIKQISTENGYGPIRVHARARNSKGEYMSQNRAMIFDSQNPTGDDADLYTSDWGKVLIIQELGEENEPNDNRWGGDITLTFPEAVTMKSMRVLDIDNREGDNENNSWVYLYDASGKELRKTQLVPLGDNSKQTVDLGNTSGVHKLKVVLDGEGIVGSAAIDNIAFCFAADGPEEEEKYGCTEIRRYWLDHSDPAAKNYNRAWNTYAKAKFYDSGETYLQLLQRTPSKGNPYFMLAQPYITARLNIRSGASTTAEVADALRGADAYFKGKADIEVAQVLVWAAVLDAYNKGDIGPGRCAESDKE</sequence>
<evidence type="ECO:0000313" key="2">
    <source>
        <dbReference type="EMBL" id="NEM98191.1"/>
    </source>
</evidence>